<organism evidence="2 3">
    <name type="scientific">Flammeovirga agarivorans</name>
    <dbReference type="NCBI Taxonomy" id="2726742"/>
    <lineage>
        <taxon>Bacteria</taxon>
        <taxon>Pseudomonadati</taxon>
        <taxon>Bacteroidota</taxon>
        <taxon>Cytophagia</taxon>
        <taxon>Cytophagales</taxon>
        <taxon>Flammeovirgaceae</taxon>
        <taxon>Flammeovirga</taxon>
    </lineage>
</organism>
<dbReference type="Pfam" id="PF20077">
    <property type="entry name" value="CcmD_alt"/>
    <property type="match status" value="1"/>
</dbReference>
<sequence>MMIVNTLAQGKIPTTESDYVNNSVEMADAMRADGKIYVVVAVIVTLWVGLIVYLINTDQKLKKLEQLVNDK</sequence>
<keyword evidence="1" id="KW-0472">Membrane</keyword>
<evidence type="ECO:0000313" key="2">
    <source>
        <dbReference type="EMBL" id="NLR91314.1"/>
    </source>
</evidence>
<name>A0A7X8SJC1_9BACT</name>
<comment type="caution">
    <text evidence="2">The sequence shown here is derived from an EMBL/GenBank/DDBJ whole genome shotgun (WGS) entry which is preliminary data.</text>
</comment>
<dbReference type="AlphaFoldDB" id="A0A7X8SJC1"/>
<keyword evidence="3" id="KW-1185">Reference proteome</keyword>
<gene>
    <name evidence="2" type="ORF">HGP29_08855</name>
</gene>
<keyword evidence="1" id="KW-0812">Transmembrane</keyword>
<keyword evidence="1" id="KW-1133">Transmembrane helix</keyword>
<dbReference type="EMBL" id="JABAIL010000002">
    <property type="protein sequence ID" value="NLR91314.1"/>
    <property type="molecule type" value="Genomic_DNA"/>
</dbReference>
<accession>A0A7X8SJC1</accession>
<reference evidence="2 3" key="1">
    <citation type="submission" date="2020-04" db="EMBL/GenBank/DDBJ databases">
        <title>Flammeovirga sp. SR4, a novel species isolated from seawater.</title>
        <authorList>
            <person name="Wang X."/>
        </authorList>
    </citation>
    <scope>NUCLEOTIDE SEQUENCE [LARGE SCALE GENOMIC DNA]</scope>
    <source>
        <strain evidence="2 3">SR4</strain>
    </source>
</reference>
<feature type="transmembrane region" description="Helical" evidence="1">
    <location>
        <begin position="36"/>
        <end position="55"/>
    </location>
</feature>
<evidence type="ECO:0000256" key="1">
    <source>
        <dbReference type="SAM" id="Phobius"/>
    </source>
</evidence>
<dbReference type="Proteomes" id="UP000585050">
    <property type="component" value="Unassembled WGS sequence"/>
</dbReference>
<proteinExistence type="predicted"/>
<protein>
    <submittedName>
        <fullName evidence="2">CcmD family protein</fullName>
    </submittedName>
</protein>
<evidence type="ECO:0000313" key="3">
    <source>
        <dbReference type="Proteomes" id="UP000585050"/>
    </source>
</evidence>